<reference evidence="1 2" key="1">
    <citation type="journal article" date="2022" name="Allergy">
        <title>Genome assembly and annotation of Periplaneta americana reveal a comprehensive cockroach allergen profile.</title>
        <authorList>
            <person name="Wang L."/>
            <person name="Xiong Q."/>
            <person name="Saelim N."/>
            <person name="Wang L."/>
            <person name="Nong W."/>
            <person name="Wan A.T."/>
            <person name="Shi M."/>
            <person name="Liu X."/>
            <person name="Cao Q."/>
            <person name="Hui J.H.L."/>
            <person name="Sookrung N."/>
            <person name="Leung T.F."/>
            <person name="Tungtrongchitr A."/>
            <person name="Tsui S.K.W."/>
        </authorList>
    </citation>
    <scope>NUCLEOTIDE SEQUENCE [LARGE SCALE GENOMIC DNA]</scope>
    <source>
        <strain evidence="1">PWHHKU_190912</strain>
    </source>
</reference>
<comment type="caution">
    <text evidence="1">The sequence shown here is derived from an EMBL/GenBank/DDBJ whole genome shotgun (WGS) entry which is preliminary data.</text>
</comment>
<dbReference type="EMBL" id="JAJSOF020000011">
    <property type="protein sequence ID" value="KAJ4443952.1"/>
    <property type="molecule type" value="Genomic_DNA"/>
</dbReference>
<gene>
    <name evidence="1" type="ORF">ANN_05741</name>
</gene>
<name>A0ABQ8TBM6_PERAM</name>
<dbReference type="Proteomes" id="UP001148838">
    <property type="component" value="Unassembled WGS sequence"/>
</dbReference>
<accession>A0ABQ8TBM6</accession>
<evidence type="ECO:0000313" key="2">
    <source>
        <dbReference type="Proteomes" id="UP001148838"/>
    </source>
</evidence>
<keyword evidence="2" id="KW-1185">Reference proteome</keyword>
<sequence length="99" mass="11127">MAGLCEGGNEPPGSLNPAVLHRANPMVREIRNMKLFSVDELKPRCPHLWSNGQRVWPRNQVSRVRIPVGAISIYDRSPLRRHVDVRSAVSWSVLALHGL</sequence>
<protein>
    <submittedName>
        <fullName evidence="1">Uncharacterized protein</fullName>
    </submittedName>
</protein>
<organism evidence="1 2">
    <name type="scientific">Periplaneta americana</name>
    <name type="common">American cockroach</name>
    <name type="synonym">Blatta americana</name>
    <dbReference type="NCBI Taxonomy" id="6978"/>
    <lineage>
        <taxon>Eukaryota</taxon>
        <taxon>Metazoa</taxon>
        <taxon>Ecdysozoa</taxon>
        <taxon>Arthropoda</taxon>
        <taxon>Hexapoda</taxon>
        <taxon>Insecta</taxon>
        <taxon>Pterygota</taxon>
        <taxon>Neoptera</taxon>
        <taxon>Polyneoptera</taxon>
        <taxon>Dictyoptera</taxon>
        <taxon>Blattodea</taxon>
        <taxon>Blattoidea</taxon>
        <taxon>Blattidae</taxon>
        <taxon>Blattinae</taxon>
        <taxon>Periplaneta</taxon>
    </lineage>
</organism>
<proteinExistence type="predicted"/>
<evidence type="ECO:0000313" key="1">
    <source>
        <dbReference type="EMBL" id="KAJ4443952.1"/>
    </source>
</evidence>